<dbReference type="PANTHER" id="PTHR43452">
    <property type="entry name" value="PYRUVATE DECARBOXYLASE"/>
    <property type="match status" value="1"/>
</dbReference>
<dbReference type="RefSeq" id="WP_012520036.1">
    <property type="nucleotide sequence ID" value="NC_011138.3"/>
</dbReference>
<dbReference type="PANTHER" id="PTHR43452:SF30">
    <property type="entry name" value="PYRUVATE DECARBOXYLASE ISOZYME 1-RELATED"/>
    <property type="match status" value="1"/>
</dbReference>
<dbReference type="InterPro" id="IPR029035">
    <property type="entry name" value="DHS-like_NAD/FAD-binding_dom"/>
</dbReference>
<name>F2GAN2_ALTMD</name>
<dbReference type="KEGG" id="amc:MADE_1019370"/>
<evidence type="ECO:0000259" key="12">
    <source>
        <dbReference type="Pfam" id="PF02776"/>
    </source>
</evidence>
<keyword evidence="8" id="KW-0456">Lyase</keyword>
<dbReference type="Pfam" id="PF02775">
    <property type="entry name" value="TPP_enzyme_C"/>
    <property type="match status" value="1"/>
</dbReference>
<evidence type="ECO:0000259" key="11">
    <source>
        <dbReference type="Pfam" id="PF02775"/>
    </source>
</evidence>
<feature type="domain" description="Thiamine pyrophosphate enzyme TPP-binding" evidence="11">
    <location>
        <begin position="427"/>
        <end position="553"/>
    </location>
</feature>
<dbReference type="Gene3D" id="3.40.50.970">
    <property type="match status" value="2"/>
</dbReference>
<dbReference type="InterPro" id="IPR012110">
    <property type="entry name" value="PDC/IPDC-like"/>
</dbReference>
<keyword evidence="5" id="KW-0210">Decarboxylase</keyword>
<dbReference type="InterPro" id="IPR011766">
    <property type="entry name" value="TPP_enzyme_TPP-bd"/>
</dbReference>
<dbReference type="Pfam" id="PF02776">
    <property type="entry name" value="TPP_enzyme_N"/>
    <property type="match status" value="1"/>
</dbReference>
<evidence type="ECO:0000256" key="4">
    <source>
        <dbReference type="ARBA" id="ARBA00022723"/>
    </source>
</evidence>
<dbReference type="SUPFAM" id="SSF52467">
    <property type="entry name" value="DHS-like NAD/FAD-binding domain"/>
    <property type="match status" value="1"/>
</dbReference>
<dbReference type="SUPFAM" id="SSF52518">
    <property type="entry name" value="Thiamin diphosphate-binding fold (THDP-binding)"/>
    <property type="match status" value="2"/>
</dbReference>
<comment type="similarity">
    <text evidence="3 9">Belongs to the TPP enzyme family.</text>
</comment>
<sequence>MVGANMRAHCAQNLGTEYANSLPLLGDVMADILTLFGCKTVFGVGGDFADNIISAFEGKLETTPSSNEMHAGYAACAQAQISGLGATLTTFTVGSLPCSSPAALAVAEKLPVVFISGAPGEQEISDTLLHHSVASSSEWMLKYDCALESFRALGMRAERLQGARSKGQPNMAAERFFQLVAHAYANKQPVFIEIPRDLVFEPTQALKLPQTPGDVNHETYVLDGAQHIAEHIVEKLNQSSHPLLFVGENVKLNTRLCEQLRNFVDKFNIPYATSWLAKGVLDESDPLSVGSYNGVFSPDHVRYYIEQKVDYILEVDTSIQSQDTNNAFCSGTHVIQSFENKTMVKGTVQNQQGLLHVFEQLLVSDIPVFQTLLEEKRRPVLDDNDSVDFHNLADALNDVQSQLSASLIYLPEIGNSYFASYSLETKRSSHCRPWLTNPWYGAMGSSLPYARAVAKTLKSSNSSDIAVVITGDGGFHFQLNELIHFQREHLAVVILYMRNNIFHLGKSGESTMYHCSTPRFDVLTLVKAYGGKGLQCKTIGELRTHLQSAVESNCGIRLLEIPVDPNPDKLSREISMLNLFIQMKNGKQGAKEAWDLAVAG</sequence>
<evidence type="ECO:0000256" key="3">
    <source>
        <dbReference type="ARBA" id="ARBA00007812"/>
    </source>
</evidence>
<dbReference type="GO" id="GO:0000949">
    <property type="term" value="P:aromatic amino acid family catabolic process to alcohol via Ehrlich pathway"/>
    <property type="evidence" value="ECO:0007669"/>
    <property type="project" value="TreeGrafter"/>
</dbReference>
<evidence type="ECO:0000313" key="14">
    <source>
        <dbReference type="Proteomes" id="UP000001870"/>
    </source>
</evidence>
<evidence type="ECO:0000256" key="5">
    <source>
        <dbReference type="ARBA" id="ARBA00022793"/>
    </source>
</evidence>
<dbReference type="EMBL" id="CP001103">
    <property type="protein sequence ID" value="AEA99996.1"/>
    <property type="molecule type" value="Genomic_DNA"/>
</dbReference>
<feature type="domain" description="Thiamine pyrophosphate enzyme N-terminal TPP-binding" evidence="12">
    <location>
        <begin position="26"/>
        <end position="126"/>
    </location>
</feature>
<organism evidence="13 14">
    <name type="scientific">Alteromonas mediterranea (strain DSM 17117 / CIP 110805 / LMG 28347 / Deep ecotype)</name>
    <dbReference type="NCBI Taxonomy" id="1774373"/>
    <lineage>
        <taxon>Bacteria</taxon>
        <taxon>Pseudomonadati</taxon>
        <taxon>Pseudomonadota</taxon>
        <taxon>Gammaproteobacteria</taxon>
        <taxon>Alteromonadales</taxon>
        <taxon>Alteromonadaceae</taxon>
        <taxon>Alteromonas/Salinimonas group</taxon>
        <taxon>Alteromonas</taxon>
    </lineage>
</organism>
<dbReference type="GO" id="GO:0005829">
    <property type="term" value="C:cytosol"/>
    <property type="evidence" value="ECO:0007669"/>
    <property type="project" value="TreeGrafter"/>
</dbReference>
<comment type="cofactor">
    <cofactor evidence="1">
        <name>a metal cation</name>
        <dbReference type="ChEBI" id="CHEBI:25213"/>
    </cofactor>
</comment>
<evidence type="ECO:0000313" key="13">
    <source>
        <dbReference type="EMBL" id="AEA99996.1"/>
    </source>
</evidence>
<evidence type="ECO:0000256" key="7">
    <source>
        <dbReference type="ARBA" id="ARBA00023052"/>
    </source>
</evidence>
<evidence type="ECO:0000256" key="6">
    <source>
        <dbReference type="ARBA" id="ARBA00022842"/>
    </source>
</evidence>
<evidence type="ECO:0000256" key="2">
    <source>
        <dbReference type="ARBA" id="ARBA00001964"/>
    </source>
</evidence>
<dbReference type="GO" id="GO:0004737">
    <property type="term" value="F:pyruvate decarboxylase activity"/>
    <property type="evidence" value="ECO:0007669"/>
    <property type="project" value="TreeGrafter"/>
</dbReference>
<evidence type="ECO:0000256" key="9">
    <source>
        <dbReference type="RuleBase" id="RU362132"/>
    </source>
</evidence>
<dbReference type="InterPro" id="IPR047213">
    <property type="entry name" value="TPP_PYR_PDC_IPDC-like"/>
</dbReference>
<protein>
    <submittedName>
        <fullName evidence="13">Thiamine pyrophosphate-binding protein</fullName>
    </submittedName>
</protein>
<dbReference type="HOGENOM" id="CLU_447517_0_0_6"/>
<dbReference type="GO" id="GO:0030976">
    <property type="term" value="F:thiamine pyrophosphate binding"/>
    <property type="evidence" value="ECO:0007669"/>
    <property type="project" value="InterPro"/>
</dbReference>
<keyword evidence="4" id="KW-0479">Metal-binding</keyword>
<reference evidence="13 14" key="2">
    <citation type="journal article" date="2015" name="Antonie Van Leeuwenhoek">
        <title>Ecophysiological diversity of a novel member of the genus Alteromonas, and description of Alteromonas mediterranea sp. nov.</title>
        <authorList>
            <person name="Ivanova E.P."/>
            <person name="Lopez-Perez M."/>
            <person name="Zabalos M."/>
            <person name="Nguyen S.H."/>
            <person name="Webb H.K."/>
            <person name="Ryan J."/>
            <person name="Lagutin K."/>
            <person name="Vyssotski M."/>
            <person name="Crawford R.J."/>
            <person name="Rodriguez-Valera F."/>
        </authorList>
    </citation>
    <scope>NUCLEOTIDE SEQUENCE [LARGE SCALE GENOMIC DNA]</scope>
    <source>
        <strain evidence="14">DSM 17117 / CIP 110805 / LMG 28347 / Deep ecotype</strain>
    </source>
</reference>
<dbReference type="InterPro" id="IPR029061">
    <property type="entry name" value="THDP-binding"/>
</dbReference>
<keyword evidence="6" id="KW-0460">Magnesium</keyword>
<dbReference type="CDD" id="cd00568">
    <property type="entry name" value="TPP_enzymes"/>
    <property type="match status" value="1"/>
</dbReference>
<dbReference type="Proteomes" id="UP000001870">
    <property type="component" value="Chromosome"/>
</dbReference>
<dbReference type="GO" id="GO:0000287">
    <property type="term" value="F:magnesium ion binding"/>
    <property type="evidence" value="ECO:0007669"/>
    <property type="project" value="InterPro"/>
</dbReference>
<keyword evidence="7 9" id="KW-0786">Thiamine pyrophosphate</keyword>
<dbReference type="InterPro" id="IPR012001">
    <property type="entry name" value="Thiamin_PyroP_enz_TPP-bd_dom"/>
</dbReference>
<proteinExistence type="inferred from homology"/>
<accession>F2GAN2</accession>
<evidence type="ECO:0000256" key="1">
    <source>
        <dbReference type="ARBA" id="ARBA00001920"/>
    </source>
</evidence>
<dbReference type="AlphaFoldDB" id="F2GAN2"/>
<keyword evidence="14" id="KW-1185">Reference proteome</keyword>
<reference evidence="13 14" key="1">
    <citation type="journal article" date="2008" name="ISME J.">
        <title>Comparative genomics of two ecotypes of the marine planktonic copiotroph Alteromonas macleodii suggests alternative lifestyles associated with different kinds of particulate organic matter.</title>
        <authorList>
            <person name="Ivars-Martinez E."/>
            <person name="Martin-Cuadrado A.B."/>
            <person name="D'Auria G."/>
            <person name="Mira A."/>
            <person name="Ferriera S."/>
            <person name="Johnson J."/>
            <person name="Friedman R."/>
            <person name="Rodriguez-Valera F."/>
        </authorList>
    </citation>
    <scope>NUCLEOTIDE SEQUENCE [LARGE SCALE GENOMIC DNA]</scope>
    <source>
        <strain evidence="14">DSM 17117 / CIP 110805 / LMG 28347 / Deep ecotype</strain>
    </source>
</reference>
<dbReference type="InterPro" id="IPR012000">
    <property type="entry name" value="Thiamin_PyroP_enz_cen_dom"/>
</dbReference>
<evidence type="ECO:0000259" key="10">
    <source>
        <dbReference type="Pfam" id="PF00205"/>
    </source>
</evidence>
<feature type="domain" description="Thiamine pyrophosphate enzyme central" evidence="10">
    <location>
        <begin position="230"/>
        <end position="350"/>
    </location>
</feature>
<dbReference type="CDD" id="cd07038">
    <property type="entry name" value="TPP_PYR_PDC_IPDC_like"/>
    <property type="match status" value="1"/>
</dbReference>
<dbReference type="Gene3D" id="3.40.50.1220">
    <property type="entry name" value="TPP-binding domain"/>
    <property type="match status" value="1"/>
</dbReference>
<evidence type="ECO:0000256" key="8">
    <source>
        <dbReference type="ARBA" id="ARBA00023239"/>
    </source>
</evidence>
<gene>
    <name evidence="13" type="ordered locus">MADE_1019370</name>
</gene>
<comment type="cofactor">
    <cofactor evidence="2">
        <name>thiamine diphosphate</name>
        <dbReference type="ChEBI" id="CHEBI:58937"/>
    </cofactor>
</comment>
<dbReference type="Pfam" id="PF00205">
    <property type="entry name" value="TPP_enzyme_M"/>
    <property type="match status" value="1"/>
</dbReference>